<dbReference type="Proteomes" id="UP001209083">
    <property type="component" value="Chromosome"/>
</dbReference>
<evidence type="ECO:0000256" key="5">
    <source>
        <dbReference type="ARBA" id="ARBA00023157"/>
    </source>
</evidence>
<dbReference type="SUPFAM" id="SSF50022">
    <property type="entry name" value="ISP domain"/>
    <property type="match status" value="1"/>
</dbReference>
<dbReference type="Gene3D" id="2.102.10.10">
    <property type="entry name" value="Rieske [2Fe-2S] iron-sulphur domain"/>
    <property type="match status" value="1"/>
</dbReference>
<dbReference type="InterPro" id="IPR005805">
    <property type="entry name" value="Rieske_Fe-S_prot_C"/>
</dbReference>
<dbReference type="RefSeq" id="WP_349639035.1">
    <property type="nucleotide sequence ID" value="NZ_CP090958.1"/>
</dbReference>
<dbReference type="Gene3D" id="3.30.9.10">
    <property type="entry name" value="D-Amino Acid Oxidase, subunit A, domain 2"/>
    <property type="match status" value="1"/>
</dbReference>
<keyword evidence="1" id="KW-0001">2Fe-2S</keyword>
<dbReference type="PRINTS" id="PR00162">
    <property type="entry name" value="RIESKE"/>
</dbReference>
<proteinExistence type="predicted"/>
<evidence type="ECO:0000256" key="1">
    <source>
        <dbReference type="ARBA" id="ARBA00022714"/>
    </source>
</evidence>
<evidence type="ECO:0000313" key="8">
    <source>
        <dbReference type="Proteomes" id="UP001209083"/>
    </source>
</evidence>
<dbReference type="Pfam" id="PF00355">
    <property type="entry name" value="Rieske"/>
    <property type="match status" value="1"/>
</dbReference>
<keyword evidence="3" id="KW-0408">Iron</keyword>
<name>A0ABY8QVJ3_9MICO</name>
<evidence type="ECO:0000313" key="7">
    <source>
        <dbReference type="EMBL" id="WGW12236.1"/>
    </source>
</evidence>
<evidence type="ECO:0000256" key="4">
    <source>
        <dbReference type="ARBA" id="ARBA00023014"/>
    </source>
</evidence>
<dbReference type="PANTHER" id="PTHR13847:SF274">
    <property type="entry name" value="RIESKE 2FE-2S IRON-SULFUR PROTEIN YHFW-RELATED"/>
    <property type="match status" value="1"/>
</dbReference>
<evidence type="ECO:0000256" key="2">
    <source>
        <dbReference type="ARBA" id="ARBA00022723"/>
    </source>
</evidence>
<protein>
    <submittedName>
        <fullName evidence="7">FAD-dependent oxidoreductase</fullName>
    </submittedName>
</protein>
<dbReference type="InterPro" id="IPR006076">
    <property type="entry name" value="FAD-dep_OxRdtase"/>
</dbReference>
<keyword evidence="5" id="KW-1015">Disulfide bond</keyword>
<dbReference type="InterPro" id="IPR036922">
    <property type="entry name" value="Rieske_2Fe-2S_sf"/>
</dbReference>
<dbReference type="Gene3D" id="3.50.50.60">
    <property type="entry name" value="FAD/NAD(P)-binding domain"/>
    <property type="match status" value="1"/>
</dbReference>
<reference evidence="7 8" key="1">
    <citation type="submission" date="2023-05" db="EMBL/GenBank/DDBJ databases">
        <title>Lithophilousrod everest ZFBP1038 complete genpme.</title>
        <authorList>
            <person name="Tian M."/>
        </authorList>
    </citation>
    <scope>NUCLEOTIDE SEQUENCE [LARGE SCALE GENOMIC DNA]</scope>
    <source>
        <strain evidence="7 8">ZFBP1038</strain>
    </source>
</reference>
<keyword evidence="8" id="KW-1185">Reference proteome</keyword>
<dbReference type="InterPro" id="IPR017941">
    <property type="entry name" value="Rieske_2Fe-2S"/>
</dbReference>
<evidence type="ECO:0000256" key="3">
    <source>
        <dbReference type="ARBA" id="ARBA00023004"/>
    </source>
</evidence>
<keyword evidence="4" id="KW-0411">Iron-sulfur</keyword>
<dbReference type="SUPFAM" id="SSF51905">
    <property type="entry name" value="FAD/NAD(P)-binding domain"/>
    <property type="match status" value="1"/>
</dbReference>
<keyword evidence="2" id="KW-0479">Metal-binding</keyword>
<dbReference type="Pfam" id="PF01266">
    <property type="entry name" value="DAO"/>
    <property type="match status" value="1"/>
</dbReference>
<dbReference type="InterPro" id="IPR036188">
    <property type="entry name" value="FAD/NAD-bd_sf"/>
</dbReference>
<feature type="domain" description="Rieske" evidence="6">
    <location>
        <begin position="409"/>
        <end position="508"/>
    </location>
</feature>
<dbReference type="EMBL" id="CP090958">
    <property type="protein sequence ID" value="WGW12236.1"/>
    <property type="molecule type" value="Genomic_DNA"/>
</dbReference>
<evidence type="ECO:0000259" key="6">
    <source>
        <dbReference type="PROSITE" id="PS51296"/>
    </source>
</evidence>
<dbReference type="PANTHER" id="PTHR13847">
    <property type="entry name" value="SARCOSINE DEHYDROGENASE-RELATED"/>
    <property type="match status" value="1"/>
</dbReference>
<accession>A0ABY8QVJ3</accession>
<organism evidence="7 8">
    <name type="scientific">Saxibacter everestensis</name>
    <dbReference type="NCBI Taxonomy" id="2909229"/>
    <lineage>
        <taxon>Bacteria</taxon>
        <taxon>Bacillati</taxon>
        <taxon>Actinomycetota</taxon>
        <taxon>Actinomycetes</taxon>
        <taxon>Micrococcales</taxon>
        <taxon>Brevibacteriaceae</taxon>
        <taxon>Saxibacter</taxon>
    </lineage>
</organism>
<gene>
    <name evidence="7" type="ORF">LWF01_00270</name>
</gene>
<sequence length="508" mass="53633">MAGPVRKSLWLDGKRERPIVPFAPTTAYDDVVIGAGLTGLSTAVALARAGRSVAVVEARYLGAAATGNTTAKLSLLQGTTLSKIRKHNSRRVARAYVDANRAGRDWLLELCTDRSVPVRHRAAVTFGVGPGSESQLEAEYAACRDAGLAVTRTETELPFPTHAAIQLADQAQFDPMDVLEALARELEETSGVIFERTRVVDVKPGEPCTITTEKGEIFGGNVIVATGSPILDRGLYFAKLTASRSYLVAFDVPGSLPQDMYLSVEAPTRSLRTAPGPNGDRLLVGGNGHIVGRQSETQALVDDLVAWTKQHFPQAEPSHSWSAQDHATHNLVPFVGRMPRGRGKIYVATGYNKWGMTNGVAAALRIAGEILGRPVSWARPLKTRVTGPADIAAGVKANAGVAMAGAKGWAQAERHELRDPHVDSAGVDGAGVVGAGVVGREDGKPVAAATVDGKSCKVSAVCTHLGGIVSWNDAESSWDCPLHGSRFSADGQVLEGPATRNLANVQQP</sequence>
<dbReference type="PROSITE" id="PS51296">
    <property type="entry name" value="RIESKE"/>
    <property type="match status" value="1"/>
</dbReference>